<reference evidence="2" key="2">
    <citation type="submission" date="2020-05" db="UniProtKB">
        <authorList>
            <consortium name="EnsemblMetazoa"/>
        </authorList>
    </citation>
    <scope>IDENTIFICATION</scope>
    <source>
        <strain evidence="2">maculatus3</strain>
    </source>
</reference>
<accession>A0A182SWH9</accession>
<keyword evidence="3" id="KW-1185">Reference proteome</keyword>
<dbReference type="AlphaFoldDB" id="A0A182SWH9"/>
<reference evidence="3" key="1">
    <citation type="submission" date="2013-09" db="EMBL/GenBank/DDBJ databases">
        <title>The Genome Sequence of Anopheles maculatus species B.</title>
        <authorList>
            <consortium name="The Broad Institute Genomics Platform"/>
            <person name="Neafsey D.E."/>
            <person name="Besansky N."/>
            <person name="Howell P."/>
            <person name="Walton C."/>
            <person name="Young S.K."/>
            <person name="Zeng Q."/>
            <person name="Gargeya S."/>
            <person name="Fitzgerald M."/>
            <person name="Haas B."/>
            <person name="Abouelleil A."/>
            <person name="Allen A.W."/>
            <person name="Alvarado L."/>
            <person name="Arachchi H.M."/>
            <person name="Berlin A.M."/>
            <person name="Chapman S.B."/>
            <person name="Gainer-Dewar J."/>
            <person name="Goldberg J."/>
            <person name="Griggs A."/>
            <person name="Gujja S."/>
            <person name="Hansen M."/>
            <person name="Howarth C."/>
            <person name="Imamovic A."/>
            <person name="Ireland A."/>
            <person name="Larimer J."/>
            <person name="McCowan C."/>
            <person name="Murphy C."/>
            <person name="Pearson M."/>
            <person name="Poon T.W."/>
            <person name="Priest M."/>
            <person name="Roberts A."/>
            <person name="Saif S."/>
            <person name="Shea T."/>
            <person name="Sisk P."/>
            <person name="Sykes S."/>
            <person name="Wortman J."/>
            <person name="Nusbaum C."/>
            <person name="Birren B."/>
        </authorList>
    </citation>
    <scope>NUCLEOTIDE SEQUENCE [LARGE SCALE GENOMIC DNA]</scope>
    <source>
        <strain evidence="3">maculatus3</strain>
    </source>
</reference>
<feature type="compositionally biased region" description="Low complexity" evidence="1">
    <location>
        <begin position="23"/>
        <end position="49"/>
    </location>
</feature>
<name>A0A182SWH9_9DIPT</name>
<dbReference type="VEuPathDB" id="VectorBase:AMAM014848"/>
<evidence type="ECO:0000313" key="3">
    <source>
        <dbReference type="Proteomes" id="UP000075901"/>
    </source>
</evidence>
<organism evidence="2 3">
    <name type="scientific">Anopheles maculatus</name>
    <dbReference type="NCBI Taxonomy" id="74869"/>
    <lineage>
        <taxon>Eukaryota</taxon>
        <taxon>Metazoa</taxon>
        <taxon>Ecdysozoa</taxon>
        <taxon>Arthropoda</taxon>
        <taxon>Hexapoda</taxon>
        <taxon>Insecta</taxon>
        <taxon>Pterygota</taxon>
        <taxon>Neoptera</taxon>
        <taxon>Endopterygota</taxon>
        <taxon>Diptera</taxon>
        <taxon>Nematocera</taxon>
        <taxon>Culicoidea</taxon>
        <taxon>Culicidae</taxon>
        <taxon>Anophelinae</taxon>
        <taxon>Anopheles</taxon>
        <taxon>Anopheles maculatus group</taxon>
    </lineage>
</organism>
<dbReference type="EnsemblMetazoa" id="AMAM014848-RA">
    <property type="protein sequence ID" value="AMAM014848-PA"/>
    <property type="gene ID" value="AMAM014848"/>
</dbReference>
<sequence length="111" mass="12065">MKNHSKTASGAYEDHSQFDSDDSNSSNTENTQNSTRSFTTPRPQQQQMPPEIPVTDGGESGRNLNKQPATLDLSINAPSQALSNILLSRPVRVSNPVWTASTDAGLIIQIR</sequence>
<evidence type="ECO:0000256" key="1">
    <source>
        <dbReference type="SAM" id="MobiDB-lite"/>
    </source>
</evidence>
<proteinExistence type="predicted"/>
<feature type="region of interest" description="Disordered" evidence="1">
    <location>
        <begin position="1"/>
        <end position="69"/>
    </location>
</feature>
<evidence type="ECO:0000313" key="2">
    <source>
        <dbReference type="EnsemblMetazoa" id="AMAM014848-PA"/>
    </source>
</evidence>
<dbReference type="Proteomes" id="UP000075901">
    <property type="component" value="Unassembled WGS sequence"/>
</dbReference>
<protein>
    <submittedName>
        <fullName evidence="2">Uncharacterized protein</fullName>
    </submittedName>
</protein>